<name>A0A1X7AL68_9GAMM</name>
<evidence type="ECO:0000256" key="1">
    <source>
        <dbReference type="SAM" id="SignalP"/>
    </source>
</evidence>
<protein>
    <recommendedName>
        <fullName evidence="4">Secreted protein</fullName>
    </recommendedName>
</protein>
<keyword evidence="3" id="KW-1185">Reference proteome</keyword>
<accession>A0A1X7AL68</accession>
<evidence type="ECO:0000313" key="2">
    <source>
        <dbReference type="EMBL" id="SMA47934.1"/>
    </source>
</evidence>
<evidence type="ECO:0000313" key="3">
    <source>
        <dbReference type="Proteomes" id="UP000196573"/>
    </source>
</evidence>
<gene>
    <name evidence="2" type="ORF">EHSB41UT_02609</name>
</gene>
<feature type="signal peptide" evidence="1">
    <location>
        <begin position="1"/>
        <end position="32"/>
    </location>
</feature>
<organism evidence="2 3">
    <name type="scientific">Parendozoicomonas haliclonae</name>
    <dbReference type="NCBI Taxonomy" id="1960125"/>
    <lineage>
        <taxon>Bacteria</taxon>
        <taxon>Pseudomonadati</taxon>
        <taxon>Pseudomonadota</taxon>
        <taxon>Gammaproteobacteria</taxon>
        <taxon>Oceanospirillales</taxon>
        <taxon>Endozoicomonadaceae</taxon>
        <taxon>Parendozoicomonas</taxon>
    </lineage>
</organism>
<dbReference type="AlphaFoldDB" id="A0A1X7AL68"/>
<reference evidence="2 3" key="1">
    <citation type="submission" date="2017-03" db="EMBL/GenBank/DDBJ databases">
        <authorList>
            <person name="Afonso C.L."/>
            <person name="Miller P.J."/>
            <person name="Scott M.A."/>
            <person name="Spackman E."/>
            <person name="Goraichik I."/>
            <person name="Dimitrov K.M."/>
            <person name="Suarez D.L."/>
            <person name="Swayne D.E."/>
        </authorList>
    </citation>
    <scope>NUCLEOTIDE SEQUENCE [LARGE SCALE GENOMIC DNA]</scope>
    <source>
        <strain evidence="2">SB41UT1</strain>
    </source>
</reference>
<evidence type="ECO:0008006" key="4">
    <source>
        <dbReference type="Google" id="ProtNLM"/>
    </source>
</evidence>
<sequence>MTMPIPFSRRLSRRLLASALCAITLGSPLCQAAEEAEQPSYPAVHNTATQLKPKVVGTLESVDQYGLGQLDDKSSNVFTWMSDLARDAGMNPLRFHHLMELLLTELTSALEEHYPIPEDDDDLHNVLLRMSVYMVRTWGIANDQPGYVFPTVSEHPVFNLRNGLVNTRGHAKGQMDESSLKRRITMNLLFSTLVANQPVLFSTRFHAGSDYYSAWQQLLIGPVFDEATGRTRIVLADYTPCQQSTDETIYFPGSYTLDQGKLGYTRSTSPRPTGRFSLPTCAVELYPSMDLMLGYDSQGRRVHSLMQQLIQNDREQWEAKERAIFAIYLEDCKGNKEKLLQLLKDNDQMLSHKLITMLGIGQLSYQKASDKMTELGQLLGTDSQSTKLTARLALVIQALEANPKFRMEARMLSMHQSVISKVIDHQLESKALKQDDPDAYQMFVSRWISLEQQRVTALLGDQLAQLSSKDAAHAHELMLRVVKLTQSRTSIEARSRIQKYIAAFDQADLMSTQAGTTLKSVQDSLDKTPSNGIEFAYDPDTGNTSLMIGSVDIFSPELSDKDVENLVEVGISNSPLAAQVREAVAQRINEQIDHYEVDIKKSKEHMSDNKKKRGLLQIYKATGIVSQQPDNKNANIPAERTLALHRLRRFSLLVSHERYRKKGLSVDDPMRKAAERVASSISYMRWRNSNATAIALSSEKD</sequence>
<dbReference type="Proteomes" id="UP000196573">
    <property type="component" value="Unassembled WGS sequence"/>
</dbReference>
<keyword evidence="1" id="KW-0732">Signal</keyword>
<proteinExistence type="predicted"/>
<feature type="chain" id="PRO_5010870043" description="Secreted protein" evidence="1">
    <location>
        <begin position="33"/>
        <end position="701"/>
    </location>
</feature>
<dbReference type="RefSeq" id="WP_087110535.1">
    <property type="nucleotide sequence ID" value="NZ_CBCSCN010000003.1"/>
</dbReference>
<dbReference type="EMBL" id="FWPT01000005">
    <property type="protein sequence ID" value="SMA47934.1"/>
    <property type="molecule type" value="Genomic_DNA"/>
</dbReference>